<evidence type="ECO:0000259" key="11">
    <source>
        <dbReference type="PROSITE" id="PS50119"/>
    </source>
</evidence>
<dbReference type="Pfam" id="PF01436">
    <property type="entry name" value="NHL"/>
    <property type="match status" value="5"/>
</dbReference>
<dbReference type="GeneID" id="100375148"/>
<dbReference type="Pfam" id="PF00097">
    <property type="entry name" value="zf-C3HC4"/>
    <property type="match status" value="1"/>
</dbReference>
<dbReference type="Pfam" id="PF00643">
    <property type="entry name" value="zf-B_box"/>
    <property type="match status" value="1"/>
</dbReference>
<feature type="repeat" description="NHL" evidence="8">
    <location>
        <begin position="462"/>
        <end position="505"/>
    </location>
</feature>
<dbReference type="PANTHER" id="PTHR25462">
    <property type="entry name" value="BONUS, ISOFORM C-RELATED"/>
    <property type="match status" value="1"/>
</dbReference>
<keyword evidence="4 6" id="KW-0863">Zinc-finger</keyword>
<dbReference type="SMART" id="SM00502">
    <property type="entry name" value="BBC"/>
    <property type="match status" value="2"/>
</dbReference>
<evidence type="ECO:0000256" key="7">
    <source>
        <dbReference type="PROSITE-ProRule" id="PRU00087"/>
    </source>
</evidence>
<dbReference type="Gene3D" id="2.40.10.500">
    <property type="match status" value="1"/>
</dbReference>
<dbReference type="SMART" id="SM00557">
    <property type="entry name" value="IG_FLMN"/>
    <property type="match status" value="1"/>
</dbReference>
<feature type="coiled-coil region" evidence="9">
    <location>
        <begin position="789"/>
        <end position="882"/>
    </location>
</feature>
<evidence type="ECO:0000256" key="4">
    <source>
        <dbReference type="ARBA" id="ARBA00022771"/>
    </source>
</evidence>
<dbReference type="InterPro" id="IPR000315">
    <property type="entry name" value="Znf_B-box"/>
</dbReference>
<feature type="domain" description="B box-type" evidence="11">
    <location>
        <begin position="153"/>
        <end position="194"/>
    </location>
</feature>
<dbReference type="PANTHER" id="PTHR25462:SF291">
    <property type="entry name" value="E3 UBIQUITIN-PROTEIN LIGASE TRIM45"/>
    <property type="match status" value="1"/>
</dbReference>
<dbReference type="PROSITE" id="PS51125">
    <property type="entry name" value="NHL"/>
    <property type="match status" value="7"/>
</dbReference>
<feature type="repeat" description="NHL" evidence="8">
    <location>
        <begin position="549"/>
        <end position="591"/>
    </location>
</feature>
<feature type="coiled-coil region" evidence="9">
    <location>
        <begin position="198"/>
        <end position="291"/>
    </location>
</feature>
<evidence type="ECO:0000256" key="5">
    <source>
        <dbReference type="ARBA" id="ARBA00022833"/>
    </source>
</evidence>
<dbReference type="Pfam" id="PF00630">
    <property type="entry name" value="Filamin"/>
    <property type="match status" value="1"/>
</dbReference>
<evidence type="ECO:0000256" key="3">
    <source>
        <dbReference type="ARBA" id="ARBA00022737"/>
    </source>
</evidence>
<dbReference type="InterPro" id="IPR018957">
    <property type="entry name" value="Znf_C3HC4_RING-type"/>
</dbReference>
<evidence type="ECO:0000256" key="1">
    <source>
        <dbReference type="ARBA" id="ARBA00008518"/>
    </source>
</evidence>
<dbReference type="PROSITE" id="PS50194">
    <property type="entry name" value="FILAMIN_REPEAT"/>
    <property type="match status" value="1"/>
</dbReference>
<feature type="repeat" description="NHL" evidence="8">
    <location>
        <begin position="953"/>
        <end position="995"/>
    </location>
</feature>
<dbReference type="SUPFAM" id="SSF57845">
    <property type="entry name" value="B-box zinc-binding domain"/>
    <property type="match status" value="1"/>
</dbReference>
<dbReference type="InterPro" id="IPR001841">
    <property type="entry name" value="Znf_RING"/>
</dbReference>
<dbReference type="Proteomes" id="UP000694865">
    <property type="component" value="Unplaced"/>
</dbReference>
<dbReference type="InterPro" id="IPR013783">
    <property type="entry name" value="Ig-like_fold"/>
</dbReference>
<organism evidence="12 13">
    <name type="scientific">Saccoglossus kowalevskii</name>
    <name type="common">Acorn worm</name>
    <dbReference type="NCBI Taxonomy" id="10224"/>
    <lineage>
        <taxon>Eukaryota</taxon>
        <taxon>Metazoa</taxon>
        <taxon>Hemichordata</taxon>
        <taxon>Enteropneusta</taxon>
        <taxon>Harrimaniidae</taxon>
        <taxon>Saccoglossus</taxon>
    </lineage>
</organism>
<dbReference type="InterPro" id="IPR047153">
    <property type="entry name" value="TRIM45/56/19-like"/>
</dbReference>
<dbReference type="InterPro" id="IPR017868">
    <property type="entry name" value="Filamin/ABP280_repeat-like"/>
</dbReference>
<dbReference type="InterPro" id="IPR003649">
    <property type="entry name" value="Bbox_C"/>
</dbReference>
<protein>
    <submittedName>
        <fullName evidence="13">Tripartite motif-containing protein 2-like</fullName>
    </submittedName>
</protein>
<dbReference type="InterPro" id="IPR017907">
    <property type="entry name" value="Znf_RING_CS"/>
</dbReference>
<proteinExistence type="inferred from homology"/>
<dbReference type="Gene3D" id="3.30.160.60">
    <property type="entry name" value="Classic Zinc Finger"/>
    <property type="match status" value="1"/>
</dbReference>
<dbReference type="RefSeq" id="XP_002740491.1">
    <property type="nucleotide sequence ID" value="XM_002740445.1"/>
</dbReference>
<evidence type="ECO:0000259" key="10">
    <source>
        <dbReference type="PROSITE" id="PS50089"/>
    </source>
</evidence>
<dbReference type="Gene3D" id="3.30.40.10">
    <property type="entry name" value="Zinc/RING finger domain, C3HC4 (zinc finger)"/>
    <property type="match status" value="1"/>
</dbReference>
<dbReference type="PROSITE" id="PS50119">
    <property type="entry name" value="ZF_BBOX"/>
    <property type="match status" value="1"/>
</dbReference>
<evidence type="ECO:0000313" key="13">
    <source>
        <dbReference type="RefSeq" id="XP_002740491.1"/>
    </source>
</evidence>
<keyword evidence="5" id="KW-0862">Zinc</keyword>
<feature type="repeat" description="NHL" evidence="8">
    <location>
        <begin position="642"/>
        <end position="685"/>
    </location>
</feature>
<dbReference type="InterPro" id="IPR013083">
    <property type="entry name" value="Znf_RING/FYVE/PHD"/>
</dbReference>
<keyword evidence="9" id="KW-0175">Coiled coil</keyword>
<dbReference type="PROSITE" id="PS00518">
    <property type="entry name" value="ZF_RING_1"/>
    <property type="match status" value="1"/>
</dbReference>
<evidence type="ECO:0000313" key="12">
    <source>
        <dbReference type="Proteomes" id="UP000694865"/>
    </source>
</evidence>
<dbReference type="InterPro" id="IPR001258">
    <property type="entry name" value="NHL_repeat"/>
</dbReference>
<dbReference type="Gene3D" id="2.120.10.30">
    <property type="entry name" value="TolB, C-terminal domain"/>
    <property type="match status" value="3"/>
</dbReference>
<feature type="domain" description="RING-type" evidence="10">
    <location>
        <begin position="21"/>
        <end position="62"/>
    </location>
</feature>
<evidence type="ECO:0000256" key="9">
    <source>
        <dbReference type="SAM" id="Coils"/>
    </source>
</evidence>
<sequence>MATAAPSDKFLDEIDETFLSCGVCSERYSNAKVLPCQHSFCEHCLIKLVEKTGQPIHCPLCRRKHDIEVSDLPNNYFINEISEAFKNRDVGSQEPKQCVCEKSHANQRCLDCALDICDACARAHLRMPLTQSHRITSLESYQSLIVKDPSSVHSATYCDKHTDSAVKFYCDSCEVAICLECTVIDHRDHKQRYLKDAAAEYKDELVANAEQLKVKENEVHDSKDTIQRMVDSLETRYRQEKKRLEIHTEKTIEEITRKIRNASKQLMDELKDEYKNREVNLRVQIKELESSENSIKYAREYTNNLMHYGNPVHMMSAKNGVTSLLTEIQTLETKQTPVDDDDIQFIPSDNSSMIQVLGALQCKPTYVIGHVPDMTRVGDNINITVTTKKGNAYTQKQSLRAEIKTPDMKTEDVEVKDNKNTSLSVRYTTKMIGEHELSITAYKTHVFGSPVKINVIPKKGLLRKFGGKGSAVEQLRNPYGVIMTRNRNALVCDTGNNRLQIFTLDGNHLNLIEFTNFAEPFSPRYSAISDDGYIFTTSYKKVVVCDVNGKLIRVFGSKELQYPMGLAISPINGNVYVVDNGSHCVRIYSQLGVYMTSFGSSGTGDSQFNGPWDIAIGNTGNIIVSDLRNNRIQIFDNNCRFLNVFGGRGTKEGELNSPQGVAADTDGCVYVCDYHNNRVQKFDPQGKFIARIDSIEDDVSSHRGIYVTDDKPFEAFKNRDVGSQEPKQCVCEKSHANQRCLDCALDICDACARAHLRMPLTQSHRITSLESYQMIDHRDHKQRYLKDAAAEYKDKLVANAEQLKVKENEVRDSKDTIQRMADSLKTRYRQEKKRLEIHTEKTIEEITRKIRNASKQMMDELKDEYKNREVNLKVQMKELESSENSIKYAREYTNNLMHYGNPVHLMSAKNGVTSLLTEIQTLVTKQTPVDNDDIQFIPSDYYNKQVVVCDENGKLIRVFGSKEIQYPMGVAISPINGHVYVVDHGSDCVRIYSQLGVYMTSFGSSGTRDSQFNFPWDIAIGNTGNIIVSDYRNNCIQVFDNNCRLLNVFGGRGDKEGEFYGPEGVATDTDGCVYICDYGYNRVQKFDSQGKFIARIDSIEDNVSGPCGIYVSDDKPFSKVVVTEWDRGCVKVFTQ</sequence>
<dbReference type="Gene3D" id="2.60.40.10">
    <property type="entry name" value="Immunoglobulins"/>
    <property type="match status" value="1"/>
</dbReference>
<feature type="repeat" description="Filamin" evidence="7">
    <location>
        <begin position="346"/>
        <end position="455"/>
    </location>
</feature>
<keyword evidence="3" id="KW-0677">Repeat</keyword>
<feature type="repeat" description="NHL" evidence="8">
    <location>
        <begin position="1046"/>
        <end position="1089"/>
    </location>
</feature>
<dbReference type="SUPFAM" id="SSF57850">
    <property type="entry name" value="RING/U-box"/>
    <property type="match status" value="1"/>
</dbReference>
<dbReference type="InterPro" id="IPR014756">
    <property type="entry name" value="Ig_E-set"/>
</dbReference>
<keyword evidence="2" id="KW-0479">Metal-binding</keyword>
<evidence type="ECO:0000256" key="2">
    <source>
        <dbReference type="ARBA" id="ARBA00022723"/>
    </source>
</evidence>
<keyword evidence="12" id="KW-1185">Reference proteome</keyword>
<accession>A0ABM0GYY1</accession>
<dbReference type="SMART" id="SM00184">
    <property type="entry name" value="RING"/>
    <property type="match status" value="1"/>
</dbReference>
<feature type="repeat" description="NHL" evidence="8">
    <location>
        <begin position="999"/>
        <end position="1042"/>
    </location>
</feature>
<dbReference type="CDD" id="cd05819">
    <property type="entry name" value="NHL"/>
    <property type="match status" value="2"/>
</dbReference>
<gene>
    <name evidence="13" type="primary">LOC100375148</name>
</gene>
<feature type="repeat" description="NHL" evidence="8">
    <location>
        <begin position="595"/>
        <end position="638"/>
    </location>
</feature>
<dbReference type="CDD" id="cd19796">
    <property type="entry name" value="Bbox2_TRIM71_C-VII"/>
    <property type="match status" value="1"/>
</dbReference>
<dbReference type="InterPro" id="IPR001298">
    <property type="entry name" value="Filamin/ABP280_rpt"/>
</dbReference>
<dbReference type="SUPFAM" id="SSF101898">
    <property type="entry name" value="NHL repeat"/>
    <property type="match status" value="2"/>
</dbReference>
<reference evidence="13" key="1">
    <citation type="submission" date="2025-08" db="UniProtKB">
        <authorList>
            <consortium name="RefSeq"/>
        </authorList>
    </citation>
    <scope>IDENTIFICATION</scope>
    <source>
        <tissue evidence="13">Testes</tissue>
    </source>
</reference>
<dbReference type="SMART" id="SM00336">
    <property type="entry name" value="BBOX"/>
    <property type="match status" value="3"/>
</dbReference>
<evidence type="ECO:0000256" key="8">
    <source>
        <dbReference type="PROSITE-ProRule" id="PRU00504"/>
    </source>
</evidence>
<dbReference type="PROSITE" id="PS50089">
    <property type="entry name" value="ZF_RING_2"/>
    <property type="match status" value="1"/>
</dbReference>
<evidence type="ECO:0000256" key="6">
    <source>
        <dbReference type="PROSITE-ProRule" id="PRU00024"/>
    </source>
</evidence>
<dbReference type="SUPFAM" id="SSF81296">
    <property type="entry name" value="E set domains"/>
    <property type="match status" value="1"/>
</dbReference>
<dbReference type="InterPro" id="IPR011042">
    <property type="entry name" value="6-blade_b-propeller_TolB-like"/>
</dbReference>
<name>A0ABM0GYY1_SACKO</name>
<comment type="similarity">
    <text evidence="1">Belongs to the TRIM/RBCC family.</text>
</comment>